<dbReference type="AlphaFoldDB" id="A0A369WXD5"/>
<dbReference type="RefSeq" id="WP_114694793.1">
    <property type="nucleotide sequence ID" value="NZ_QQOH01000001.1"/>
</dbReference>
<sequence length="147" mass="15766">MQIAEAVKGVQELDTDELEDFGARLSKEIPGKTQALITRSLVENMNSMEKAQVVKETAADLSDEDKTQIAQSLGLGSPTERTLDKLWKIAVWAFAIVMVGSFLFIAAGAFIEKPDTPIASGDILLSIFTASVGFFAGLFSPNPSQNG</sequence>
<dbReference type="Proteomes" id="UP000253769">
    <property type="component" value="Unassembled WGS sequence"/>
</dbReference>
<evidence type="ECO:0000256" key="1">
    <source>
        <dbReference type="SAM" id="Phobius"/>
    </source>
</evidence>
<evidence type="ECO:0000313" key="3">
    <source>
        <dbReference type="Proteomes" id="UP000253769"/>
    </source>
</evidence>
<feature type="transmembrane region" description="Helical" evidence="1">
    <location>
        <begin position="89"/>
        <end position="111"/>
    </location>
</feature>
<keyword evidence="1" id="KW-0812">Transmembrane</keyword>
<reference evidence="2 3" key="1">
    <citation type="submission" date="2018-07" db="EMBL/GenBank/DDBJ databases">
        <title>Motiliproteus coralliicola sp. nov., a bacterium isolated from Coral.</title>
        <authorList>
            <person name="Wang G."/>
        </authorList>
    </citation>
    <scope>NUCLEOTIDE SEQUENCE [LARGE SCALE GENOMIC DNA]</scope>
    <source>
        <strain evidence="2 3">C34</strain>
    </source>
</reference>
<protein>
    <submittedName>
        <fullName evidence="2">Uncharacterized protein</fullName>
    </submittedName>
</protein>
<keyword evidence="1" id="KW-0472">Membrane</keyword>
<keyword evidence="1" id="KW-1133">Transmembrane helix</keyword>
<dbReference type="EMBL" id="QQOH01000001">
    <property type="protein sequence ID" value="RDE25196.1"/>
    <property type="molecule type" value="Genomic_DNA"/>
</dbReference>
<organism evidence="2 3">
    <name type="scientific">Motiliproteus coralliicola</name>
    <dbReference type="NCBI Taxonomy" id="2283196"/>
    <lineage>
        <taxon>Bacteria</taxon>
        <taxon>Pseudomonadati</taxon>
        <taxon>Pseudomonadota</taxon>
        <taxon>Gammaproteobacteria</taxon>
        <taxon>Oceanospirillales</taxon>
        <taxon>Oceanospirillaceae</taxon>
        <taxon>Motiliproteus</taxon>
    </lineage>
</organism>
<name>A0A369WXD5_9GAMM</name>
<proteinExistence type="predicted"/>
<accession>A0A369WXD5</accession>
<comment type="caution">
    <text evidence="2">The sequence shown here is derived from an EMBL/GenBank/DDBJ whole genome shotgun (WGS) entry which is preliminary data.</text>
</comment>
<evidence type="ECO:0000313" key="2">
    <source>
        <dbReference type="EMBL" id="RDE25196.1"/>
    </source>
</evidence>
<keyword evidence="3" id="KW-1185">Reference proteome</keyword>
<feature type="transmembrane region" description="Helical" evidence="1">
    <location>
        <begin position="123"/>
        <end position="141"/>
    </location>
</feature>
<gene>
    <name evidence="2" type="ORF">DV711_06470</name>
</gene>
<dbReference type="OrthoDB" id="9980361at2"/>